<dbReference type="KEGG" id="azz:DEW08_21440"/>
<name>A0A2S2CWJ6_9PROT</name>
<dbReference type="EMBL" id="CP029356">
    <property type="protein sequence ID" value="AWK88667.1"/>
    <property type="molecule type" value="Genomic_DNA"/>
</dbReference>
<dbReference type="AlphaFoldDB" id="A0A2S2CWJ6"/>
<proteinExistence type="predicted"/>
<evidence type="ECO:0008006" key="3">
    <source>
        <dbReference type="Google" id="ProtNLM"/>
    </source>
</evidence>
<evidence type="ECO:0000313" key="1">
    <source>
        <dbReference type="EMBL" id="AWK88667.1"/>
    </source>
</evidence>
<geneLocation type="plasmid" evidence="1 2">
    <name>unnamed1</name>
</geneLocation>
<reference evidence="2" key="1">
    <citation type="submission" date="2018-05" db="EMBL/GenBank/DDBJ databases">
        <title>Azospirillum thermophila sp. nov., a novel isolated from hot spring.</title>
        <authorList>
            <person name="Zhao Z."/>
        </authorList>
    </citation>
    <scope>NUCLEOTIDE SEQUENCE [LARGE SCALE GENOMIC DNA]</scope>
    <source>
        <strain evidence="2">CFH 70021</strain>
        <plasmid evidence="2">unnamed1</plasmid>
    </source>
</reference>
<evidence type="ECO:0000313" key="2">
    <source>
        <dbReference type="Proteomes" id="UP000245629"/>
    </source>
</evidence>
<keyword evidence="2" id="KW-1185">Reference proteome</keyword>
<dbReference type="SUPFAM" id="SSF48695">
    <property type="entry name" value="Multiheme cytochromes"/>
    <property type="match status" value="1"/>
</dbReference>
<gene>
    <name evidence="1" type="ORF">DEW08_21440</name>
</gene>
<accession>A0A2S2CWJ6</accession>
<protein>
    <recommendedName>
        <fullName evidence="3">Cytochrome c domain-containing protein</fullName>
    </recommendedName>
</protein>
<dbReference type="Proteomes" id="UP000245629">
    <property type="component" value="Plasmid unnamed1"/>
</dbReference>
<sequence length="173" mass="19338">MLTRGEATMKPVMAMMVAAPLLLASGPGTTTDLHHFWEQTCGDCHRHAGEFARKALTVKDGKLQGSHHKDNLLVFLEHHYLPQDLVQPMYDMLLAQAETAPEFKQRCGRCHETAADLARESLELRDGVLTGRDSGRPVAAFLPRHAKLRLTAEETDFFVRLLTRVEREVHSGG</sequence>
<keyword evidence="1" id="KW-0614">Plasmid</keyword>
<dbReference type="InterPro" id="IPR036280">
    <property type="entry name" value="Multihaem_cyt_sf"/>
</dbReference>
<organism evidence="1 2">
    <name type="scientific">Azospirillum thermophilum</name>
    <dbReference type="NCBI Taxonomy" id="2202148"/>
    <lineage>
        <taxon>Bacteria</taxon>
        <taxon>Pseudomonadati</taxon>
        <taxon>Pseudomonadota</taxon>
        <taxon>Alphaproteobacteria</taxon>
        <taxon>Rhodospirillales</taxon>
        <taxon>Azospirillaceae</taxon>
        <taxon>Azospirillum</taxon>
    </lineage>
</organism>